<sequence length="36" mass="3908">MIGFSVAFNPGRLRSIAGRSGWMQVRLQSMLVRGAG</sequence>
<protein>
    <submittedName>
        <fullName evidence="1">Uncharacterized protein</fullName>
    </submittedName>
</protein>
<dbReference type="EMBL" id="LJQP01000341">
    <property type="protein sequence ID" value="KPX62410.1"/>
    <property type="molecule type" value="Genomic_DNA"/>
</dbReference>
<comment type="caution">
    <text evidence="1">The sequence shown here is derived from an EMBL/GenBank/DDBJ whole genome shotgun (WGS) entry which is preliminary data.</text>
</comment>
<dbReference type="AlphaFoldDB" id="A0A0P9UZ85"/>
<evidence type="ECO:0000313" key="2">
    <source>
        <dbReference type="Proteomes" id="UP000050265"/>
    </source>
</evidence>
<evidence type="ECO:0000313" key="1">
    <source>
        <dbReference type="EMBL" id="KPX62410.1"/>
    </source>
</evidence>
<name>A0A0P9UZ85_PSEAV</name>
<reference evidence="1 2" key="1">
    <citation type="submission" date="2015-09" db="EMBL/GenBank/DDBJ databases">
        <title>Genome announcement of multiple Pseudomonas syringae strains.</title>
        <authorList>
            <person name="Thakur S."/>
            <person name="Wang P.W."/>
            <person name="Gong Y."/>
            <person name="Weir B.S."/>
            <person name="Guttman D.S."/>
        </authorList>
    </citation>
    <scope>NUCLEOTIDE SEQUENCE [LARGE SCALE GENOMIC DNA]</scope>
    <source>
        <strain evidence="1 2">ICMP3507</strain>
    </source>
</reference>
<proteinExistence type="predicted"/>
<organism evidence="1 2">
    <name type="scientific">Pseudomonas amygdali pv. lachrymans</name>
    <name type="common">Pseudomonas syringae pv. lachrymans</name>
    <dbReference type="NCBI Taxonomy" id="53707"/>
    <lineage>
        <taxon>Bacteria</taxon>
        <taxon>Pseudomonadati</taxon>
        <taxon>Pseudomonadota</taxon>
        <taxon>Gammaproteobacteria</taxon>
        <taxon>Pseudomonadales</taxon>
        <taxon>Pseudomonadaceae</taxon>
        <taxon>Pseudomonas</taxon>
        <taxon>Pseudomonas amygdali</taxon>
    </lineage>
</organism>
<accession>A0A0P9UZ85</accession>
<dbReference type="Proteomes" id="UP000050265">
    <property type="component" value="Unassembled WGS sequence"/>
</dbReference>
<gene>
    <name evidence="1" type="ORF">ALO35_102894</name>
</gene>